<dbReference type="GO" id="GO:0043165">
    <property type="term" value="P:Gram-negative-bacterium-type cell outer membrane assembly"/>
    <property type="evidence" value="ECO:0007669"/>
    <property type="project" value="UniProtKB-UniRule"/>
</dbReference>
<evidence type="ECO:0000259" key="3">
    <source>
        <dbReference type="Pfam" id="PF04453"/>
    </source>
</evidence>
<dbReference type="HAMAP" id="MF_01411">
    <property type="entry name" value="LPS_assembly_LptD"/>
    <property type="match status" value="1"/>
</dbReference>
<dbReference type="OrthoDB" id="9760225at2"/>
<dbReference type="KEGG" id="pne:Pnec_1574"/>
<comment type="subunit">
    <text evidence="2">Component of the lipopolysaccharide transport and assembly complex. Interacts with LptE and LptA.</text>
</comment>
<evidence type="ECO:0000313" key="4">
    <source>
        <dbReference type="EMBL" id="ACB44651.1"/>
    </source>
</evidence>
<comment type="similarity">
    <text evidence="2">Belongs to the LptD family.</text>
</comment>
<gene>
    <name evidence="2" type="primary">lptD</name>
    <name evidence="4" type="ordered locus">Pnec_1574</name>
</gene>
<organism evidence="4">
    <name type="scientific">Polynucleobacter necessarius subsp. necessarius (strain STIR1)</name>
    <dbReference type="NCBI Taxonomy" id="452638"/>
    <lineage>
        <taxon>Bacteria</taxon>
        <taxon>Pseudomonadati</taxon>
        <taxon>Pseudomonadota</taxon>
        <taxon>Betaproteobacteria</taxon>
        <taxon>Burkholderiales</taxon>
        <taxon>Burkholderiaceae</taxon>
        <taxon>Polynucleobacter</taxon>
    </lineage>
</organism>
<accession>B1XS16</accession>
<evidence type="ECO:0000256" key="2">
    <source>
        <dbReference type="HAMAP-Rule" id="MF_01411"/>
    </source>
</evidence>
<dbReference type="STRING" id="452638.Pnec_1574"/>
<dbReference type="EMBL" id="CP001010">
    <property type="protein sequence ID" value="ACB44651.1"/>
    <property type="molecule type" value="Genomic_DNA"/>
</dbReference>
<comment type="caution">
    <text evidence="2">Lacks conserved residue(s) required for the propagation of feature annotation.</text>
</comment>
<dbReference type="AlphaFoldDB" id="B1XS16"/>
<dbReference type="HOGENOM" id="CLU_009039_0_0_4"/>
<dbReference type="Gene3D" id="2.60.450.10">
    <property type="entry name" value="Lipopolysaccharide (LPS) transport protein A like domain"/>
    <property type="match status" value="1"/>
</dbReference>
<reference evidence="4" key="1">
    <citation type="submission" date="2008-03" db="EMBL/GenBank/DDBJ databases">
        <title>Complete sequence of Polynucleobacter necessarius STIR1.</title>
        <authorList>
            <consortium name="US DOE Joint Genome Institute"/>
            <person name="Copeland A."/>
            <person name="Lucas S."/>
            <person name="Lapidus A."/>
            <person name="Barry K."/>
            <person name="Detter J.C."/>
            <person name="Glavina del Rio T."/>
            <person name="Hammon N."/>
            <person name="Israni S."/>
            <person name="Dalin E."/>
            <person name="Tice H."/>
            <person name="Pitluck S."/>
            <person name="Chain P."/>
            <person name="Malfatti S."/>
            <person name="Shin M."/>
            <person name="Vergez L."/>
            <person name="Schmutz J."/>
            <person name="Larimer F."/>
            <person name="Land M."/>
            <person name="Hauser L."/>
            <person name="Kyrpides N."/>
            <person name="Kim E."/>
            <person name="Hahn M."/>
            <person name="Richardson P."/>
        </authorList>
    </citation>
    <scope>NUCLEOTIDE SEQUENCE [LARGE SCALE GENOMIC DNA]</scope>
    <source>
        <strain evidence="4">STIR1</strain>
    </source>
</reference>
<dbReference type="GO" id="GO:0015920">
    <property type="term" value="P:lipopolysaccharide transport"/>
    <property type="evidence" value="ECO:0007669"/>
    <property type="project" value="InterPro"/>
</dbReference>
<dbReference type="GO" id="GO:0009279">
    <property type="term" value="C:cell outer membrane"/>
    <property type="evidence" value="ECO:0007669"/>
    <property type="project" value="UniProtKB-SubCell"/>
</dbReference>
<dbReference type="GO" id="GO:1990351">
    <property type="term" value="C:transporter complex"/>
    <property type="evidence" value="ECO:0007669"/>
    <property type="project" value="TreeGrafter"/>
</dbReference>
<dbReference type="InterPro" id="IPR007543">
    <property type="entry name" value="LptD_C"/>
</dbReference>
<dbReference type="eggNOG" id="COG1452">
    <property type="taxonomic scope" value="Bacteria"/>
</dbReference>
<dbReference type="InterPro" id="IPR020889">
    <property type="entry name" value="LipoPS_assembly_LptD"/>
</dbReference>
<keyword evidence="1 2" id="KW-0732">Signal</keyword>
<evidence type="ECO:0000256" key="1">
    <source>
        <dbReference type="ARBA" id="ARBA00022729"/>
    </source>
</evidence>
<protein>
    <recommendedName>
        <fullName evidence="2">LPS-assembly protein LptD</fullName>
    </recommendedName>
</protein>
<comment type="function">
    <text evidence="2">Together with LptE, is involved in the assembly of lipopolysaccharide (LPS) at the surface of the outer membrane.</text>
</comment>
<dbReference type="InterPro" id="IPR050218">
    <property type="entry name" value="LptD"/>
</dbReference>
<dbReference type="Pfam" id="PF04453">
    <property type="entry name" value="LptD"/>
    <property type="match status" value="1"/>
</dbReference>
<feature type="domain" description="LptD C-terminal" evidence="3">
    <location>
        <begin position="349"/>
        <end position="747"/>
    </location>
</feature>
<dbReference type="PANTHER" id="PTHR30189:SF1">
    <property type="entry name" value="LPS-ASSEMBLY PROTEIN LPTD"/>
    <property type="match status" value="1"/>
</dbReference>
<keyword evidence="2" id="KW-0998">Cell outer membrane</keyword>
<name>B1XS16_POLNS</name>
<keyword evidence="2" id="KW-0472">Membrane</keyword>
<dbReference type="PANTHER" id="PTHR30189">
    <property type="entry name" value="LPS-ASSEMBLY PROTEIN"/>
    <property type="match status" value="1"/>
</dbReference>
<comment type="subcellular location">
    <subcellularLocation>
        <location evidence="2">Cell outer membrane</location>
    </subcellularLocation>
</comment>
<proteinExistence type="inferred from homology"/>
<sequence length="841" mass="92562">MSHYRRRAGLCAPLFLHVTLRVMMGVVLLQFALPGRAQAPAPLLPNSQASANTVLLPDRGNVTVLKLDDQLRTGVPIDDGKALTFTSSDAIEGVVDRKMKLKGRAQMRRNGGVIKADEIIYDPDTDIADLVGNAELTKGNTTFKGPTAQFKVDAREGEMEAPMYEFRDTRGNGTAKKLTIENSDIFVFDKATYSTCTPQNMDWYFSASTLEIDNEQKEMVGTHGVMRFFDVPIAYVPYFTLPTSNQRRTGILAPVAGYNSNNGFDVTQPYYVNIAPNRDLLILSRFMSERGLQVGASYRFLDSKYTGSLGGDYLAHDNKTGTDRWRYDWQQRQVFSGSVAPGGISMPGAWTGYANMSRVSDNLYPTDFSQSIAGAVTSRFRQEVGTVKNLTGSLSNWNVSAKALTFQTLQPDPTVTVQAPYNVMPNITATYNNRLTLAVGDASGKYVTLPTTGPVTTFSADYTRFAYNIAGNLAATAPGVYSQADRTVIKGAMALPRVTPGYYVTPKVSFQSNMYNATPFTSGGTPVAQGFTIPTFSLDSGLAFERDAAELKGFYGRDMLLTMEPRVFYVYTPYQSQTQTPLFDTADAGFGVSQIFSENTFIGNDRIADNNAATLGLTSRMIEVNTGAERANVTLAQKQQFTGQRVGLNGNIVNPTTYSDTLGSGSVRLLGNFSASVFGQYNTQLNRFVQTTIGGSWRPTQGRSLNFGYRNVWSPPVQASVQNNQPFVPSSTTMDQYNISGQWPITREISVLGRWVYDALTTKTLNSLLALEWNRDCWTFRGAYSQVLNTSQTITTQVFFQVEFRGFGSVGSNPVDIMRLNVPGYMPTSKLIPPSTYENYQ</sequence>